<dbReference type="PROSITE" id="PS50940">
    <property type="entry name" value="CHIT_BIND_II"/>
    <property type="match status" value="3"/>
</dbReference>
<dbReference type="InterPro" id="IPR002557">
    <property type="entry name" value="Chitin-bd_dom"/>
</dbReference>
<feature type="compositionally biased region" description="Gly residues" evidence="3">
    <location>
        <begin position="1610"/>
        <end position="1619"/>
    </location>
</feature>
<evidence type="ECO:0000256" key="2">
    <source>
        <dbReference type="ARBA" id="ARBA00022669"/>
    </source>
</evidence>
<dbReference type="InterPro" id="IPR011583">
    <property type="entry name" value="Chitinase_II/V-like_cat"/>
</dbReference>
<dbReference type="InterPro" id="IPR036508">
    <property type="entry name" value="Chitin-bd_dom_sf"/>
</dbReference>
<dbReference type="InterPro" id="IPR029070">
    <property type="entry name" value="Chitinase_insertion_sf"/>
</dbReference>
<dbReference type="GO" id="GO:0005975">
    <property type="term" value="P:carbohydrate metabolic process"/>
    <property type="evidence" value="ECO:0007669"/>
    <property type="project" value="InterPro"/>
</dbReference>
<accession>A0A553NUM9</accession>
<dbReference type="SUPFAM" id="SSF57625">
    <property type="entry name" value="Invertebrate chitin-binding proteins"/>
    <property type="match status" value="3"/>
</dbReference>
<feature type="compositionally biased region" description="Gly residues" evidence="3">
    <location>
        <begin position="1814"/>
        <end position="1835"/>
    </location>
</feature>
<keyword evidence="7" id="KW-1185">Reference proteome</keyword>
<feature type="compositionally biased region" description="Polar residues" evidence="3">
    <location>
        <begin position="1474"/>
        <end position="1495"/>
    </location>
</feature>
<feature type="compositionally biased region" description="Acidic residues" evidence="3">
    <location>
        <begin position="273"/>
        <end position="284"/>
    </location>
</feature>
<evidence type="ECO:0000256" key="3">
    <source>
        <dbReference type="SAM" id="MobiDB-lite"/>
    </source>
</evidence>
<feature type="compositionally biased region" description="Polar residues" evidence="3">
    <location>
        <begin position="1047"/>
        <end position="1059"/>
    </location>
</feature>
<dbReference type="Gene3D" id="3.10.50.10">
    <property type="match status" value="1"/>
</dbReference>
<reference evidence="6 7" key="1">
    <citation type="journal article" date="2018" name="Nat. Ecol. Evol.">
        <title>Genomic signatures of mitonuclear coevolution across populations of Tigriopus californicus.</title>
        <authorList>
            <person name="Barreto F.S."/>
            <person name="Watson E.T."/>
            <person name="Lima T.G."/>
            <person name="Willett C.S."/>
            <person name="Edmands S."/>
            <person name="Li W."/>
            <person name="Burton R.S."/>
        </authorList>
    </citation>
    <scope>NUCLEOTIDE SEQUENCE [LARGE SCALE GENOMIC DNA]</scope>
    <source>
        <strain evidence="6 7">San Diego</strain>
    </source>
</reference>
<evidence type="ECO:0008006" key="8">
    <source>
        <dbReference type="Google" id="ProtNLM"/>
    </source>
</evidence>
<dbReference type="STRING" id="6832.A0A553NUM9"/>
<feature type="compositionally biased region" description="Basic and acidic residues" evidence="3">
    <location>
        <begin position="1452"/>
        <end position="1473"/>
    </location>
</feature>
<dbReference type="PANTHER" id="PTHR11177">
    <property type="entry name" value="CHITINASE"/>
    <property type="match status" value="1"/>
</dbReference>
<dbReference type="SMART" id="SM00494">
    <property type="entry name" value="ChtBD2"/>
    <property type="match status" value="3"/>
</dbReference>
<feature type="compositionally biased region" description="Low complexity" evidence="3">
    <location>
        <begin position="285"/>
        <end position="295"/>
    </location>
</feature>
<dbReference type="Gene3D" id="2.170.140.10">
    <property type="entry name" value="Chitin binding domain"/>
    <property type="match status" value="3"/>
</dbReference>
<gene>
    <name evidence="6" type="ORF">TCAL_01356</name>
</gene>
<feature type="region of interest" description="Disordered" evidence="3">
    <location>
        <begin position="903"/>
        <end position="1316"/>
    </location>
</feature>
<feature type="compositionally biased region" description="Gly residues" evidence="3">
    <location>
        <begin position="1799"/>
        <end position="1808"/>
    </location>
</feature>
<feature type="compositionally biased region" description="Polar residues" evidence="3">
    <location>
        <begin position="1440"/>
        <end position="1451"/>
    </location>
</feature>
<feature type="domain" description="Chitin-binding type-2" evidence="4">
    <location>
        <begin position="1895"/>
        <end position="1957"/>
    </location>
</feature>
<feature type="compositionally biased region" description="Gly residues" evidence="3">
    <location>
        <begin position="1559"/>
        <end position="1568"/>
    </location>
</feature>
<evidence type="ECO:0000259" key="4">
    <source>
        <dbReference type="PROSITE" id="PS50940"/>
    </source>
</evidence>
<feature type="compositionally biased region" description="Polar residues" evidence="3">
    <location>
        <begin position="789"/>
        <end position="842"/>
    </location>
</feature>
<organism evidence="6 7">
    <name type="scientific">Tigriopus californicus</name>
    <name type="common">Marine copepod</name>
    <dbReference type="NCBI Taxonomy" id="6832"/>
    <lineage>
        <taxon>Eukaryota</taxon>
        <taxon>Metazoa</taxon>
        <taxon>Ecdysozoa</taxon>
        <taxon>Arthropoda</taxon>
        <taxon>Crustacea</taxon>
        <taxon>Multicrustacea</taxon>
        <taxon>Hexanauplia</taxon>
        <taxon>Copepoda</taxon>
        <taxon>Harpacticoida</taxon>
        <taxon>Harpacticidae</taxon>
        <taxon>Tigriopus</taxon>
    </lineage>
</organism>
<feature type="compositionally biased region" description="Low complexity" evidence="3">
    <location>
        <begin position="1716"/>
        <end position="1729"/>
    </location>
</feature>
<feature type="compositionally biased region" description="Low complexity" evidence="3">
    <location>
        <begin position="1338"/>
        <end position="1349"/>
    </location>
</feature>
<feature type="compositionally biased region" description="Low complexity" evidence="3">
    <location>
        <begin position="1111"/>
        <end position="1125"/>
    </location>
</feature>
<evidence type="ECO:0000313" key="6">
    <source>
        <dbReference type="EMBL" id="TRY69139.1"/>
    </source>
</evidence>
<keyword evidence="2" id="KW-0147">Chitin-binding</keyword>
<name>A0A553NUM9_TIGCA</name>
<feature type="region of interest" description="Disordered" evidence="3">
    <location>
        <begin position="1338"/>
        <end position="1861"/>
    </location>
</feature>
<feature type="compositionally biased region" description="Gly residues" evidence="3">
    <location>
        <begin position="1703"/>
        <end position="1715"/>
    </location>
</feature>
<dbReference type="GO" id="GO:0004568">
    <property type="term" value="F:chitinase activity"/>
    <property type="evidence" value="ECO:0007669"/>
    <property type="project" value="TreeGrafter"/>
</dbReference>
<dbReference type="InterPro" id="IPR050314">
    <property type="entry name" value="Glycosyl_Hydrlase_18"/>
</dbReference>
<dbReference type="OMA" id="YNGRPGP"/>
<feature type="compositionally biased region" description="Polar residues" evidence="3">
    <location>
        <begin position="1367"/>
        <end position="1377"/>
    </location>
</feature>
<feature type="compositionally biased region" description="Gly residues" evidence="3">
    <location>
        <begin position="1730"/>
        <end position="1778"/>
    </location>
</feature>
<dbReference type="Pfam" id="PF01607">
    <property type="entry name" value="CBM_14"/>
    <property type="match status" value="3"/>
</dbReference>
<feature type="compositionally biased region" description="Gly residues" evidence="3">
    <location>
        <begin position="1625"/>
        <end position="1652"/>
    </location>
</feature>
<dbReference type="GO" id="GO:0008061">
    <property type="term" value="F:chitin binding"/>
    <property type="evidence" value="ECO:0007669"/>
    <property type="project" value="UniProtKB-KW"/>
</dbReference>
<dbReference type="SUPFAM" id="SSF51445">
    <property type="entry name" value="(Trans)glycosidases"/>
    <property type="match status" value="2"/>
</dbReference>
<feature type="compositionally biased region" description="Acidic residues" evidence="3">
    <location>
        <begin position="217"/>
        <end position="227"/>
    </location>
</feature>
<feature type="compositionally biased region" description="Polar residues" evidence="3">
    <location>
        <begin position="1350"/>
        <end position="1359"/>
    </location>
</feature>
<proteinExistence type="inferred from homology"/>
<feature type="compositionally biased region" description="Low complexity" evidence="3">
    <location>
        <begin position="1683"/>
        <end position="1702"/>
    </location>
</feature>
<feature type="compositionally biased region" description="Gly residues" evidence="3">
    <location>
        <begin position="1784"/>
        <end position="1793"/>
    </location>
</feature>
<feature type="domain" description="Chitin-binding type-2" evidence="4">
    <location>
        <begin position="605"/>
        <end position="667"/>
    </location>
</feature>
<dbReference type="Gene3D" id="3.20.20.80">
    <property type="entry name" value="Glycosidases"/>
    <property type="match status" value="2"/>
</dbReference>
<dbReference type="PANTHER" id="PTHR11177:SF235">
    <property type="entry name" value="CHITINASE-LIKE PROTEIN IDGF1-RELATED"/>
    <property type="match status" value="1"/>
</dbReference>
<dbReference type="InterPro" id="IPR017853">
    <property type="entry name" value="GH"/>
</dbReference>
<dbReference type="Pfam" id="PF00704">
    <property type="entry name" value="Glyco_hydro_18"/>
    <property type="match status" value="2"/>
</dbReference>
<protein>
    <recommendedName>
        <fullName evidence="8">Chitinase</fullName>
    </recommendedName>
</protein>
<feature type="compositionally biased region" description="Gly residues" evidence="3">
    <location>
        <begin position="1670"/>
        <end position="1682"/>
    </location>
</feature>
<feature type="compositionally biased region" description="Gly residues" evidence="3">
    <location>
        <begin position="762"/>
        <end position="775"/>
    </location>
</feature>
<dbReference type="GO" id="GO:0006032">
    <property type="term" value="P:chitin catabolic process"/>
    <property type="evidence" value="ECO:0007669"/>
    <property type="project" value="TreeGrafter"/>
</dbReference>
<feature type="compositionally biased region" description="Basic and acidic residues" evidence="3">
    <location>
        <begin position="1292"/>
        <end position="1314"/>
    </location>
</feature>
<sequence length="1958" mass="212023">MQSGKYQSKKSSLAYTLLCSRAPPDSMMEAVSTRHLPLLTLWTIVVTFFAVSAQGDCPSSLGTPRKEVVCYFEGKRPVSSLDPCFCTHVIYTNIGLDEYSRVEVTQGVKTDLSSFKEANPKLSLILSLGGSAIKSGVFSSLVNSDARFDNLTKSVGELYQDEIINGVEIDWEWPLQTGDKKDKDKLVQYAKRLKIAVENEVVVTPRSVRNRRSAQEDHEEDEEEEEVASPTSTVADQDFDGTTTDPSTTPSYSTSPPLSDESTPAETTPTLDNNDDIDDDDEDSSSTTTLSPSLEATEANEDEDPSDSDEGDSTTVTTEAPILEDEEALDDLQSLVDLILDEEVDAKNKGFKVFLRLASNPEYLVKGYDFDTLNKFVDFYTLPSHNLTLPNNATYHHSRLMGVSDIANADSLLDVIISLGATDSKIILSGSAFGNSFKLLDAEKNMPGSSVAEIPIALTYQQVCKTLKKGNWTVEREEDRTGPYAYDSKHWIAFDDANSLKIKTKYALLRNLAGVALFTIDADDVDNICGKGEFSLVKSIFKTMSELDRRPRQLIVHSLEEDLYADAQNFVPVSTSGVNVSPFRIVRVVDREGQITSIRQNSETILECTRQGYYRHPEDCSRFYRCVKFNQYENDYTIFEYGCPNGLVFDDRWEVCVWPSQATPCDGSSEIFPVPTREYSCPAEGYFVDPENCRWFFACLDHKGDGTFTHYEFRCPFSLAFDEELLICNWPWLVPACGGTRSGNQRVVPNRLPSRQQKSFGRAGGRGKQPGGIGSRGPVRQSFGGSSGAYESSSPARQPVSNNRYRQRQKPTTDGYNPSPASYQTPSTPYTTARPVYSSSSRRPIYQSTTQGQVYPAPTQGSAYGSSGSVYGEIASDSCDNCESPELIIRGNGHVSGGIIETAYGSRNQGQKERRPKDYSNPSSEANYNYNPSTTPSYNYNSPSSSASSNYNPSPSAGYENNNPSTVGYDDYNGPSSTPENPLELPEKRPSYPSTTNRPYFPTTPRPVNPSTTARPVYPQSGYQPESARPTYPQQEYQPEPSRPVYPQQQYDPESAQPNYPQPEYRPNSPRPEYPQPDYEASRNPQYQPTTRQPSYPSTTRQPQYQPTGRPSYPSTTQQTQYQPTAGQPSYPSTTRKPEYQPTTRQPAYPSTTQRPKYQPTTRQPLYQSPSTTAQPSYPSSTPGYQTSDDSGYTYPVPSNPLELPQRKPKNGPGFGNTDNGSFRPPQVQYGGFKPPYVPDLPSQRPNYQEPKYQHDVVPEKIEYGFRPSYNKDIPSVRQPYYEDGGIAPPQQEDRRPKYQDDSQYRPDFSDQDKSYLSSVTTAVYDYVTTTIAPYVSGFGSSSFSQSNSRPGNYNNIPQVASVIPSGFTSATLSNGPHSIPDDFEQRRPPPNQGSSFHTVFGGSQSSNKGPINPNRNDLTNKRPTPQPTRDEYRGPPPSTGNNQWGSLGNDNDNRRQKPNRPDYKEPTDRYNNDQRQANGGYQQRPSSTGYSTDGNKARPDLVEGNGGYNGRPGPNRGNGNDGNIGRPGPNGNRGNNGRPSATKGNTNVGYNGRPGPNGSNGNGGYNGQPGPSGDNGNSGYYGRPGPNRNNGRPGPASSNGNNGNNGRPGPVGGNGNNGNIGRPGPVGGNGNGGYNGRPGPAGGSGNGGSNGRPGPNGINVNNGNLGRPGPVGGSGNGGYNGRPGPNRSNGKNVNNGRPSPVGGTGNGGYGGRPGPNGNRGSNGRPSSIGGIGNGGYNGRPGPNGNGGSSGRPGQNGNGGYNGRPGPAGGRGNGGYNGRPGPNGSNGNGGYNGRPGPNGSNGNGGYNGRPGPNGSNGNGGYNGRPGSNGSGGFNGKPGPNGQRGGRQGSGFPQNGVTAISRPVQKQPAVLSKFTGTSWDKFGPGGYRGFNDTIGPEVCERPGLFRHPSDCDKFYECYWDKWVERYTVHVFPCPVVLGFDSGITACNWPFEGPQGCSAK</sequence>
<feature type="region of interest" description="Disordered" evidence="3">
    <location>
        <begin position="744"/>
        <end position="842"/>
    </location>
</feature>
<dbReference type="GO" id="GO:0005576">
    <property type="term" value="C:extracellular region"/>
    <property type="evidence" value="ECO:0007669"/>
    <property type="project" value="InterPro"/>
</dbReference>
<dbReference type="Proteomes" id="UP000318571">
    <property type="component" value="Chromosome 1"/>
</dbReference>
<feature type="compositionally biased region" description="Low complexity" evidence="3">
    <location>
        <begin position="927"/>
        <end position="957"/>
    </location>
</feature>
<feature type="compositionally biased region" description="Low complexity" evidence="3">
    <location>
        <begin position="242"/>
        <end position="257"/>
    </location>
</feature>
<comment type="similarity">
    <text evidence="1">Belongs to the glycosyl hydrolase 18 family. Chitinase class II subfamily.</text>
</comment>
<feature type="compositionally biased region" description="Polar residues" evidence="3">
    <location>
        <begin position="1393"/>
        <end position="1424"/>
    </location>
</feature>
<feature type="compositionally biased region" description="Acidic residues" evidence="3">
    <location>
        <begin position="298"/>
        <end position="312"/>
    </location>
</feature>
<feature type="compositionally biased region" description="Basic and acidic residues" evidence="3">
    <location>
        <begin position="1252"/>
        <end position="1264"/>
    </location>
</feature>
<feature type="compositionally biased region" description="Low complexity" evidence="3">
    <location>
        <begin position="1653"/>
        <end position="1669"/>
    </location>
</feature>
<feature type="region of interest" description="Disordered" evidence="3">
    <location>
        <begin position="207"/>
        <end position="322"/>
    </location>
</feature>
<dbReference type="SMART" id="SM00636">
    <property type="entry name" value="Glyco_18"/>
    <property type="match status" value="1"/>
</dbReference>
<feature type="domain" description="GH18" evidence="5">
    <location>
        <begin position="66"/>
        <end position="547"/>
    </location>
</feature>
<feature type="compositionally biased region" description="Polar residues" evidence="3">
    <location>
        <begin position="1126"/>
        <end position="1191"/>
    </location>
</feature>
<feature type="compositionally biased region" description="Low complexity" evidence="3">
    <location>
        <begin position="1512"/>
        <end position="1540"/>
    </location>
</feature>
<dbReference type="EMBL" id="VCGU01000010">
    <property type="protein sequence ID" value="TRY69139.1"/>
    <property type="molecule type" value="Genomic_DNA"/>
</dbReference>
<feature type="domain" description="Chitin-binding type-2" evidence="4">
    <location>
        <begin position="678"/>
        <end position="739"/>
    </location>
</feature>
<feature type="compositionally biased region" description="Polar residues" evidence="3">
    <location>
        <begin position="1083"/>
        <end position="1109"/>
    </location>
</feature>
<evidence type="ECO:0000256" key="1">
    <source>
        <dbReference type="ARBA" id="ARBA00009121"/>
    </source>
</evidence>
<evidence type="ECO:0000259" key="5">
    <source>
        <dbReference type="PROSITE" id="PS51910"/>
    </source>
</evidence>
<dbReference type="InterPro" id="IPR001223">
    <property type="entry name" value="Glyco_hydro18_cat"/>
</dbReference>
<dbReference type="PROSITE" id="PS51910">
    <property type="entry name" value="GH18_2"/>
    <property type="match status" value="1"/>
</dbReference>
<feature type="compositionally biased region" description="Low complexity" evidence="3">
    <location>
        <begin position="1584"/>
        <end position="1609"/>
    </location>
</feature>
<evidence type="ECO:0000313" key="7">
    <source>
        <dbReference type="Proteomes" id="UP000318571"/>
    </source>
</evidence>
<comment type="caution">
    <text evidence="6">The sequence shown here is derived from an EMBL/GenBank/DDBJ whole genome shotgun (WGS) entry which is preliminary data.</text>
</comment>
<feature type="compositionally biased region" description="Polar residues" evidence="3">
    <location>
        <begin position="744"/>
        <end position="759"/>
    </location>
</feature>